<gene>
    <name evidence="7" type="ORF">GSLYS_00016796001</name>
</gene>
<dbReference type="GO" id="GO:0043625">
    <property type="term" value="C:delta DNA polymerase complex"/>
    <property type="evidence" value="ECO:0007669"/>
    <property type="project" value="TreeGrafter"/>
</dbReference>
<dbReference type="Pfam" id="PF04042">
    <property type="entry name" value="DNA_pol_E_B"/>
    <property type="match status" value="1"/>
</dbReference>
<dbReference type="GO" id="GO:0003677">
    <property type="term" value="F:DNA binding"/>
    <property type="evidence" value="ECO:0007669"/>
    <property type="project" value="InterPro"/>
</dbReference>
<reference evidence="7 8" key="1">
    <citation type="submission" date="2024-04" db="EMBL/GenBank/DDBJ databases">
        <authorList>
            <consortium name="Genoscope - CEA"/>
            <person name="William W."/>
        </authorList>
    </citation>
    <scope>NUCLEOTIDE SEQUENCE [LARGE SCALE GENOMIC DNA]</scope>
</reference>
<comment type="subcellular location">
    <subcellularLocation>
        <location evidence="1">Nucleus</location>
    </subcellularLocation>
</comment>
<dbReference type="Proteomes" id="UP001497497">
    <property type="component" value="Unassembled WGS sequence"/>
</dbReference>
<accession>A0AAV2I8X5</accession>
<dbReference type="InterPro" id="IPR007185">
    <property type="entry name" value="DNA_pol_a/d/e_bsu"/>
</dbReference>
<evidence type="ECO:0000256" key="3">
    <source>
        <dbReference type="ARBA" id="ARBA00022705"/>
    </source>
</evidence>
<evidence type="ECO:0000256" key="4">
    <source>
        <dbReference type="ARBA" id="ARBA00023242"/>
    </source>
</evidence>
<dbReference type="InterPro" id="IPR024826">
    <property type="entry name" value="DNA_pol_delta/II_ssu"/>
</dbReference>
<protein>
    <recommendedName>
        <fullName evidence="9">DNA polymerase delta subunit 2</fullName>
    </recommendedName>
</protein>
<dbReference type="Pfam" id="PF18018">
    <property type="entry name" value="DNA_pol_D_N"/>
    <property type="match status" value="1"/>
</dbReference>
<evidence type="ECO:0008006" key="9">
    <source>
        <dbReference type="Google" id="ProtNLM"/>
    </source>
</evidence>
<evidence type="ECO:0000313" key="7">
    <source>
        <dbReference type="EMBL" id="CAL1543262.1"/>
    </source>
</evidence>
<feature type="domain" description="DNA polymerase alpha/delta/epsilon subunit B" evidence="5">
    <location>
        <begin position="201"/>
        <end position="414"/>
    </location>
</feature>
<dbReference type="CDD" id="cd07387">
    <property type="entry name" value="MPP_PolD2_C"/>
    <property type="match status" value="1"/>
</dbReference>
<dbReference type="AlphaFoldDB" id="A0AAV2I8X5"/>
<evidence type="ECO:0000259" key="6">
    <source>
        <dbReference type="Pfam" id="PF18018"/>
    </source>
</evidence>
<dbReference type="EMBL" id="CAXITT010000536">
    <property type="protein sequence ID" value="CAL1543262.1"/>
    <property type="molecule type" value="Genomic_DNA"/>
</dbReference>
<name>A0AAV2I8X5_LYMST</name>
<evidence type="ECO:0000259" key="5">
    <source>
        <dbReference type="Pfam" id="PF04042"/>
    </source>
</evidence>
<dbReference type="GO" id="GO:1902969">
    <property type="term" value="P:mitotic DNA replication"/>
    <property type="evidence" value="ECO:0007669"/>
    <property type="project" value="UniProtKB-ARBA"/>
</dbReference>
<dbReference type="GO" id="GO:0006271">
    <property type="term" value="P:DNA strand elongation involved in DNA replication"/>
    <property type="evidence" value="ECO:0007669"/>
    <property type="project" value="TreeGrafter"/>
</dbReference>
<dbReference type="Gene3D" id="3.60.21.50">
    <property type="match status" value="1"/>
</dbReference>
<keyword evidence="3" id="KW-0235">DNA replication</keyword>
<feature type="domain" description="DNA polymerase delta subunit OB-fold" evidence="6">
    <location>
        <begin position="51"/>
        <end position="180"/>
    </location>
</feature>
<evidence type="ECO:0000313" key="8">
    <source>
        <dbReference type="Proteomes" id="UP001497497"/>
    </source>
</evidence>
<comment type="caution">
    <text evidence="7">The sequence shown here is derived from an EMBL/GenBank/DDBJ whole genome shotgun (WGS) entry which is preliminary data.</text>
</comment>
<dbReference type="FunFam" id="3.60.21.50:FF:000002">
    <property type="entry name" value="DNA polymerase delta small subunit"/>
    <property type="match status" value="1"/>
</dbReference>
<proteinExistence type="inferred from homology"/>
<dbReference type="InterPro" id="IPR041863">
    <property type="entry name" value="PolD2_C"/>
</dbReference>
<evidence type="ECO:0000256" key="2">
    <source>
        <dbReference type="ARBA" id="ARBA00006035"/>
    </source>
</evidence>
<dbReference type="PANTHER" id="PTHR10416">
    <property type="entry name" value="DNA POLYMERASE DELTA SUBUNIT 2"/>
    <property type="match status" value="1"/>
</dbReference>
<comment type="similarity">
    <text evidence="2">Belongs to the DNA polymerase delta/II small subunit family.</text>
</comment>
<dbReference type="PANTHER" id="PTHR10416:SF0">
    <property type="entry name" value="DNA POLYMERASE DELTA SUBUNIT 2"/>
    <property type="match status" value="1"/>
</dbReference>
<organism evidence="7 8">
    <name type="scientific">Lymnaea stagnalis</name>
    <name type="common">Great pond snail</name>
    <name type="synonym">Helix stagnalis</name>
    <dbReference type="NCBI Taxonomy" id="6523"/>
    <lineage>
        <taxon>Eukaryota</taxon>
        <taxon>Metazoa</taxon>
        <taxon>Spiralia</taxon>
        <taxon>Lophotrochozoa</taxon>
        <taxon>Mollusca</taxon>
        <taxon>Gastropoda</taxon>
        <taxon>Heterobranchia</taxon>
        <taxon>Euthyneura</taxon>
        <taxon>Panpulmonata</taxon>
        <taxon>Hygrophila</taxon>
        <taxon>Lymnaeoidea</taxon>
        <taxon>Lymnaeidae</taxon>
        <taxon>Lymnaea</taxon>
    </lineage>
</organism>
<keyword evidence="8" id="KW-1185">Reference proteome</keyword>
<evidence type="ECO:0000256" key="1">
    <source>
        <dbReference type="ARBA" id="ARBA00004123"/>
    </source>
</evidence>
<dbReference type="InterPro" id="IPR040663">
    <property type="entry name" value="DNA_pol_D_N"/>
</dbReference>
<sequence length="472" mass="53128">MIYSKLTAAENVGIFLTENETVNQEFEFVRSECSIESNDKFVVRDRNFNRQYAHLYAERLMTMRSRLSEAAVKKWGKGIPQRKLHGLNSDERCIVIGTLFKHMELQPSILKEVSEEHNLMPQPIKSRYTDSKDKLIIEDELQRIILVGQLKCQSSVTGVIAAVLGMEPDDQKGKFYVEDYCFQELPSQMPRPMIDEEKFILFVSSFEFGGQEERSFQMQMLADLVSGQLGDPDQLKASSAICHVIIAGNCLSRSTQDRDSLSKAKYLSKKSSAGSVDAIRSLDSFLMELVTSVDVTVMPGEYDPSNFTLPQQPLHPCMLPQSSRYNTLHCQTNPCELTVEGIRILGSSGQPIDDILRYSEIDSSLEALENTLVWGHLAPTAPDTLGCYPFVKDDPFIVSECPHIYFAGCQKEFSRKVYKGPSHQEVLLLTIPKFCQTGEAVLVSLKTLEAQPISFHGHFPIPDEQMDTGLDK</sequence>
<keyword evidence="4" id="KW-0539">Nucleus</keyword>